<dbReference type="NCBIfam" id="TIGR02786">
    <property type="entry name" value="addB_alphas"/>
    <property type="match status" value="1"/>
</dbReference>
<dbReference type="InterPro" id="IPR038726">
    <property type="entry name" value="PDDEXK_AddAB-type"/>
</dbReference>
<dbReference type="InterPro" id="IPR027417">
    <property type="entry name" value="P-loop_NTPase"/>
</dbReference>
<dbReference type="Gene3D" id="3.90.320.10">
    <property type="match status" value="1"/>
</dbReference>
<evidence type="ECO:0000256" key="1">
    <source>
        <dbReference type="SAM" id="MobiDB-lite"/>
    </source>
</evidence>
<gene>
    <name evidence="3" type="ORF">AAJCM20276_05500</name>
</gene>
<feature type="region of interest" description="Disordered" evidence="1">
    <location>
        <begin position="487"/>
        <end position="520"/>
    </location>
</feature>
<evidence type="ECO:0000259" key="2">
    <source>
        <dbReference type="Pfam" id="PF12705"/>
    </source>
</evidence>
<feature type="compositionally biased region" description="Basic and acidic residues" evidence="1">
    <location>
        <begin position="492"/>
        <end position="518"/>
    </location>
</feature>
<sequence>MQKISPVRLFWRAGQTVYERDGGTLAALFLTDHPSLMNAFSASGLATIPAHLRFLDEIAARWTAGVEEDPERIGDGTLVLPGRRAARALTEAFLRQADGRAILLPRIIPIGGLDEAETALASPDALLLPPAVPPMRRLALLTTLVLKAETAFGTRPMLDQAWPLARALADLMDEAERSGINLAETLPDAVDENFATHWQATLRFLGIITRAWPDWLHEQGVMNPVARQIALLDAQADYWAHQVDGTARLWAVGFTDALPSTVNALRGVLLHPHGRLIVPGLDREMDDETFATLPDGHPQAGLSRLLASLDSRRDDVETWASVLSDDESRSVLAARTHTIARALLPAAALSDWAANSERGECAGLYRLASADQQEEAAAIALILRAGIEQKNKRVALVTPDRALAGRVAAELARWGILADDSAGELLITTPAAVLLRLLAQAVDQNLAPVALLALLKHPLVACGMSPGTARASARLLERRLLRGPAPAPGIEGLRRHLEEKQKREGASLDGASADRPDEPQPLDLFLTAIERCLAPALESAREERTLPEQLTALLKAAEALTTTDDMPGAEKLWRGEDGNALARRFSDLLTATDVLPSQPWAVLDGLLAAVFTEERVQSRRALRGRGETTITLHPRVFIWGLTEARLQTVDLMVLGGLVEGVWPPATDPGPWLSRPMRARVGLPSPEQAIGQAAHVFASCLSSAAEIVLSTPGRREGAPAVPARWLVRLDAFLAGRGQQLVEHPAQSWLSQIDRPVGAAQPVAAPEPRPAVNKRPRRLSVTEIETWMRDPYAIYAKHVLNLRPLDPLEQSVDASDYGMLVHGALDAWFQKHGADWPHDAVTPLRQAFLDSLDAASLRPALASWWRPRLLRIADWVAQAEAGRRESASPRAILTEAKGRATITDTPGGPFTLTGRADRIDLFDDGKMALLDYKTGTVPSTKEVIAGWSPQLPLEAAMLTLGAFPEATKHFSADENSNSEVGELIYWRLTGGAEPGSETVVKSKEISLAELAQQAWESLRQRVAAYDSKAQPYLSHPHPGKPPRFADYAQLARVTEWSTAREEGGE</sequence>
<dbReference type="EMBL" id="AP023326">
    <property type="protein sequence ID" value="BCI65926.1"/>
    <property type="molecule type" value="Genomic_DNA"/>
</dbReference>
<proteinExistence type="predicted"/>
<accession>A0A6S6PG20</accession>
<name>A0A6S6PG20_ACEAC</name>
<evidence type="ECO:0000313" key="4">
    <source>
        <dbReference type="Proteomes" id="UP000515220"/>
    </source>
</evidence>
<dbReference type="SUPFAM" id="SSF52540">
    <property type="entry name" value="P-loop containing nucleoside triphosphate hydrolases"/>
    <property type="match status" value="1"/>
</dbReference>
<dbReference type="InterPro" id="IPR011604">
    <property type="entry name" value="PDDEXK-like_dom_sf"/>
</dbReference>
<dbReference type="InterPro" id="IPR014153">
    <property type="entry name" value="Ds_break_AddB"/>
</dbReference>
<evidence type="ECO:0000313" key="3">
    <source>
        <dbReference type="EMBL" id="BCI65926.1"/>
    </source>
</evidence>
<feature type="domain" description="PD-(D/E)XK endonuclease-like" evidence="2">
    <location>
        <begin position="776"/>
        <end position="1029"/>
    </location>
</feature>
<dbReference type="Proteomes" id="UP000515220">
    <property type="component" value="Chromosome"/>
</dbReference>
<reference evidence="3 4" key="1">
    <citation type="submission" date="2020-07" db="EMBL/GenBank/DDBJ databases">
        <title>Complete Genome Sequence of an acetic acid bacterium, Acetobacter aceti JCM20276.</title>
        <authorList>
            <person name="Hirose Y."/>
            <person name="Mihara H."/>
        </authorList>
    </citation>
    <scope>NUCLEOTIDE SEQUENCE [LARGE SCALE GENOMIC DNA]</scope>
    <source>
        <strain evidence="3 4">JCM20276</strain>
    </source>
</reference>
<protein>
    <submittedName>
        <fullName evidence="3">Double-strand break repair protein AddB</fullName>
    </submittedName>
</protein>
<dbReference type="Pfam" id="PF12705">
    <property type="entry name" value="PDDEXK_1"/>
    <property type="match status" value="1"/>
</dbReference>
<dbReference type="AlphaFoldDB" id="A0A6S6PG20"/>
<organism evidence="3 4">
    <name type="scientific">Acetobacter aceti</name>
    <dbReference type="NCBI Taxonomy" id="435"/>
    <lineage>
        <taxon>Bacteria</taxon>
        <taxon>Pseudomonadati</taxon>
        <taxon>Pseudomonadota</taxon>
        <taxon>Alphaproteobacteria</taxon>
        <taxon>Acetobacterales</taxon>
        <taxon>Acetobacteraceae</taxon>
        <taxon>Acetobacter</taxon>
        <taxon>Acetobacter subgen. Acetobacter</taxon>
    </lineage>
</organism>